<sequence>MIDLGNINQAGSGKSNRPSLVGLPKGNQKSTSWEMVFGFFLISPLLLILISTIAFPLISAVTSGFQDQRIIGSPSDFVGFDTYRKVIEDSSFWAALGRSGVWVFVNLVVQTVLAFAVAFSLQQAGRWSKSARTWVVLPWVIPTVAVSIIWQWLLNSNYGVLHYLLGNVGLDLGSPFGDPATALLAVIIVNSWHWFPLGAVVIYGALSTVPAEVIEAARMDGATPGRIFWSITFPILQPVLFALGLVGSLWSFNILDSIYLITAGGPIEATTTAPVYVYDLAFSEFRSSQAAAASVLTVFVLSAAALLFVKFGRPKEDA</sequence>
<feature type="transmembrane region" description="Helical" evidence="8">
    <location>
        <begin position="101"/>
        <end position="121"/>
    </location>
</feature>
<protein>
    <submittedName>
        <fullName evidence="10">Unannotated protein</fullName>
    </submittedName>
</protein>
<dbReference type="Pfam" id="PF00528">
    <property type="entry name" value="BPD_transp_1"/>
    <property type="match status" value="1"/>
</dbReference>
<dbReference type="PANTHER" id="PTHR43227">
    <property type="entry name" value="BLL4140 PROTEIN"/>
    <property type="match status" value="1"/>
</dbReference>
<dbReference type="GO" id="GO:0005886">
    <property type="term" value="C:plasma membrane"/>
    <property type="evidence" value="ECO:0007669"/>
    <property type="project" value="UniProtKB-SubCell"/>
</dbReference>
<dbReference type="Gene3D" id="1.10.3720.10">
    <property type="entry name" value="MetI-like"/>
    <property type="match status" value="1"/>
</dbReference>
<dbReference type="InterPro" id="IPR050809">
    <property type="entry name" value="UgpAE/MalFG_permease"/>
</dbReference>
<accession>A0A6J6JN95</accession>
<dbReference type="PANTHER" id="PTHR43227:SF8">
    <property type="entry name" value="DIACETYLCHITOBIOSE UPTAKE SYSTEM PERMEASE PROTEIN DASB"/>
    <property type="match status" value="1"/>
</dbReference>
<keyword evidence="2" id="KW-0813">Transport</keyword>
<keyword evidence="3" id="KW-1003">Cell membrane</keyword>
<evidence type="ECO:0000256" key="7">
    <source>
        <dbReference type="SAM" id="MobiDB-lite"/>
    </source>
</evidence>
<dbReference type="CDD" id="cd06261">
    <property type="entry name" value="TM_PBP2"/>
    <property type="match status" value="1"/>
</dbReference>
<proteinExistence type="predicted"/>
<keyword evidence="4 8" id="KW-0812">Transmembrane</keyword>
<evidence type="ECO:0000256" key="3">
    <source>
        <dbReference type="ARBA" id="ARBA00022475"/>
    </source>
</evidence>
<feature type="transmembrane region" description="Helical" evidence="8">
    <location>
        <begin position="133"/>
        <end position="153"/>
    </location>
</feature>
<comment type="subcellular location">
    <subcellularLocation>
        <location evidence="1">Cell membrane</location>
        <topology evidence="1">Multi-pass membrane protein</topology>
    </subcellularLocation>
</comment>
<dbReference type="PROSITE" id="PS50928">
    <property type="entry name" value="ABC_TM1"/>
    <property type="match status" value="1"/>
</dbReference>
<dbReference type="InterPro" id="IPR035906">
    <property type="entry name" value="MetI-like_sf"/>
</dbReference>
<dbReference type="EMBL" id="CAEZWA010000010">
    <property type="protein sequence ID" value="CAB4638416.1"/>
    <property type="molecule type" value="Genomic_DNA"/>
</dbReference>
<dbReference type="SUPFAM" id="SSF161098">
    <property type="entry name" value="MetI-like"/>
    <property type="match status" value="1"/>
</dbReference>
<dbReference type="GO" id="GO:0055085">
    <property type="term" value="P:transmembrane transport"/>
    <property type="evidence" value="ECO:0007669"/>
    <property type="project" value="InterPro"/>
</dbReference>
<feature type="transmembrane region" description="Helical" evidence="8">
    <location>
        <begin position="35"/>
        <end position="58"/>
    </location>
</feature>
<evidence type="ECO:0000256" key="1">
    <source>
        <dbReference type="ARBA" id="ARBA00004651"/>
    </source>
</evidence>
<feature type="transmembrane region" description="Helical" evidence="8">
    <location>
        <begin position="182"/>
        <end position="206"/>
    </location>
</feature>
<evidence type="ECO:0000256" key="6">
    <source>
        <dbReference type="ARBA" id="ARBA00023136"/>
    </source>
</evidence>
<evidence type="ECO:0000256" key="8">
    <source>
        <dbReference type="SAM" id="Phobius"/>
    </source>
</evidence>
<name>A0A6J6JN95_9ZZZZ</name>
<evidence type="ECO:0000313" key="10">
    <source>
        <dbReference type="EMBL" id="CAB4638416.1"/>
    </source>
</evidence>
<evidence type="ECO:0000256" key="5">
    <source>
        <dbReference type="ARBA" id="ARBA00022989"/>
    </source>
</evidence>
<dbReference type="InterPro" id="IPR000515">
    <property type="entry name" value="MetI-like"/>
</dbReference>
<keyword evidence="5 8" id="KW-1133">Transmembrane helix</keyword>
<evidence type="ECO:0000259" key="9">
    <source>
        <dbReference type="PROSITE" id="PS50928"/>
    </source>
</evidence>
<reference evidence="10" key="1">
    <citation type="submission" date="2020-05" db="EMBL/GenBank/DDBJ databases">
        <authorList>
            <person name="Chiriac C."/>
            <person name="Salcher M."/>
            <person name="Ghai R."/>
            <person name="Kavagutti S V."/>
        </authorList>
    </citation>
    <scope>NUCLEOTIDE SEQUENCE</scope>
</reference>
<keyword evidence="6 8" id="KW-0472">Membrane</keyword>
<evidence type="ECO:0000256" key="2">
    <source>
        <dbReference type="ARBA" id="ARBA00022448"/>
    </source>
</evidence>
<feature type="domain" description="ABC transmembrane type-1" evidence="9">
    <location>
        <begin position="96"/>
        <end position="308"/>
    </location>
</feature>
<feature type="region of interest" description="Disordered" evidence="7">
    <location>
        <begin position="1"/>
        <end position="23"/>
    </location>
</feature>
<feature type="transmembrane region" description="Helical" evidence="8">
    <location>
        <begin position="227"/>
        <end position="252"/>
    </location>
</feature>
<organism evidence="10">
    <name type="scientific">freshwater metagenome</name>
    <dbReference type="NCBI Taxonomy" id="449393"/>
    <lineage>
        <taxon>unclassified sequences</taxon>
        <taxon>metagenomes</taxon>
        <taxon>ecological metagenomes</taxon>
    </lineage>
</organism>
<dbReference type="AlphaFoldDB" id="A0A6J6JN95"/>
<feature type="transmembrane region" description="Helical" evidence="8">
    <location>
        <begin position="290"/>
        <end position="309"/>
    </location>
</feature>
<feature type="compositionally biased region" description="Polar residues" evidence="7">
    <location>
        <begin position="1"/>
        <end position="18"/>
    </location>
</feature>
<gene>
    <name evidence="10" type="ORF">UFOPK2165_00106</name>
</gene>
<evidence type="ECO:0000256" key="4">
    <source>
        <dbReference type="ARBA" id="ARBA00022692"/>
    </source>
</evidence>